<evidence type="ECO:0000256" key="1">
    <source>
        <dbReference type="ARBA" id="ARBA00004383"/>
    </source>
</evidence>
<feature type="domain" description="TonB C-terminal" evidence="11">
    <location>
        <begin position="28"/>
        <end position="120"/>
    </location>
</feature>
<evidence type="ECO:0000313" key="12">
    <source>
        <dbReference type="EMBL" id="UXI70611.1"/>
    </source>
</evidence>
<gene>
    <name evidence="12" type="ORF">N4264_01865</name>
</gene>
<evidence type="ECO:0000256" key="10">
    <source>
        <dbReference type="SAM" id="MobiDB-lite"/>
    </source>
</evidence>
<dbReference type="Gene3D" id="3.30.1150.10">
    <property type="match status" value="1"/>
</dbReference>
<dbReference type="Pfam" id="PF03544">
    <property type="entry name" value="TonB_C"/>
    <property type="match status" value="1"/>
</dbReference>
<keyword evidence="6" id="KW-0812">Transmembrane</keyword>
<dbReference type="EMBL" id="CP104694">
    <property type="protein sequence ID" value="UXI70611.1"/>
    <property type="molecule type" value="Genomic_DNA"/>
</dbReference>
<evidence type="ECO:0000256" key="7">
    <source>
        <dbReference type="ARBA" id="ARBA00022927"/>
    </source>
</evidence>
<keyword evidence="8" id="KW-1133">Transmembrane helix</keyword>
<proteinExistence type="inferred from homology"/>
<sequence length="120" mass="13046">MTEEATPMSIPAPPPAPPAPPAPPSEIAPSENISYRKARPPRYPPQAVRQRHEGEVVLRVLVGVDGKPKDIQVEKSSGFRELDRAAIDAAQTWVFNPGQKNGAAVEGWALVPFRFSLNDL</sequence>
<keyword evidence="5" id="KW-0997">Cell inner membrane</keyword>
<feature type="compositionally biased region" description="Pro residues" evidence="10">
    <location>
        <begin position="10"/>
        <end position="26"/>
    </location>
</feature>
<dbReference type="InterPro" id="IPR037682">
    <property type="entry name" value="TonB_C"/>
</dbReference>
<keyword evidence="13" id="KW-1185">Reference proteome</keyword>
<dbReference type="PROSITE" id="PS52015">
    <property type="entry name" value="TONB_CTD"/>
    <property type="match status" value="1"/>
</dbReference>
<name>A0ABY6BKS3_9GAMM</name>
<evidence type="ECO:0000256" key="6">
    <source>
        <dbReference type="ARBA" id="ARBA00022692"/>
    </source>
</evidence>
<feature type="region of interest" description="Disordered" evidence="10">
    <location>
        <begin position="1"/>
        <end position="50"/>
    </location>
</feature>
<keyword evidence="4" id="KW-1003">Cell membrane</keyword>
<evidence type="ECO:0000256" key="5">
    <source>
        <dbReference type="ARBA" id="ARBA00022519"/>
    </source>
</evidence>
<evidence type="ECO:0000259" key="11">
    <source>
        <dbReference type="PROSITE" id="PS52015"/>
    </source>
</evidence>
<dbReference type="NCBIfam" id="TIGR01352">
    <property type="entry name" value="tonB_Cterm"/>
    <property type="match status" value="1"/>
</dbReference>
<dbReference type="InterPro" id="IPR051045">
    <property type="entry name" value="TonB-dependent_transducer"/>
</dbReference>
<evidence type="ECO:0000256" key="8">
    <source>
        <dbReference type="ARBA" id="ARBA00022989"/>
    </source>
</evidence>
<organism evidence="12 13">
    <name type="scientific">Tahibacter amnicola</name>
    <dbReference type="NCBI Taxonomy" id="2976241"/>
    <lineage>
        <taxon>Bacteria</taxon>
        <taxon>Pseudomonadati</taxon>
        <taxon>Pseudomonadota</taxon>
        <taxon>Gammaproteobacteria</taxon>
        <taxon>Lysobacterales</taxon>
        <taxon>Rhodanobacteraceae</taxon>
        <taxon>Tahibacter</taxon>
    </lineage>
</organism>
<keyword evidence="7" id="KW-0653">Protein transport</keyword>
<dbReference type="SUPFAM" id="SSF74653">
    <property type="entry name" value="TolA/TonB C-terminal domain"/>
    <property type="match status" value="1"/>
</dbReference>
<dbReference type="PANTHER" id="PTHR33446">
    <property type="entry name" value="PROTEIN TONB-RELATED"/>
    <property type="match status" value="1"/>
</dbReference>
<accession>A0ABY6BKS3</accession>
<evidence type="ECO:0000256" key="4">
    <source>
        <dbReference type="ARBA" id="ARBA00022475"/>
    </source>
</evidence>
<keyword evidence="3" id="KW-0813">Transport</keyword>
<dbReference type="InterPro" id="IPR006260">
    <property type="entry name" value="TonB/TolA_C"/>
</dbReference>
<evidence type="ECO:0000256" key="9">
    <source>
        <dbReference type="ARBA" id="ARBA00023136"/>
    </source>
</evidence>
<evidence type="ECO:0000313" key="13">
    <source>
        <dbReference type="Proteomes" id="UP001064632"/>
    </source>
</evidence>
<keyword evidence="9" id="KW-0472">Membrane</keyword>
<dbReference type="Proteomes" id="UP001064632">
    <property type="component" value="Chromosome"/>
</dbReference>
<dbReference type="RefSeq" id="WP_261695385.1">
    <property type="nucleotide sequence ID" value="NZ_CP104694.1"/>
</dbReference>
<evidence type="ECO:0000256" key="2">
    <source>
        <dbReference type="ARBA" id="ARBA00006555"/>
    </source>
</evidence>
<comment type="similarity">
    <text evidence="2">Belongs to the TonB family.</text>
</comment>
<evidence type="ECO:0000256" key="3">
    <source>
        <dbReference type="ARBA" id="ARBA00022448"/>
    </source>
</evidence>
<comment type="subcellular location">
    <subcellularLocation>
        <location evidence="1">Cell inner membrane</location>
        <topology evidence="1">Single-pass membrane protein</topology>
        <orientation evidence="1">Periplasmic side</orientation>
    </subcellularLocation>
</comment>
<protein>
    <submittedName>
        <fullName evidence="12">Energy transducer TonB</fullName>
    </submittedName>
</protein>
<dbReference type="PANTHER" id="PTHR33446:SF2">
    <property type="entry name" value="PROTEIN TONB"/>
    <property type="match status" value="1"/>
</dbReference>
<reference evidence="12" key="1">
    <citation type="submission" date="2022-09" db="EMBL/GenBank/DDBJ databases">
        <title>Tahibacter sp. nov., isolated from a fresh water.</title>
        <authorList>
            <person name="Baek J.H."/>
            <person name="Lee J.K."/>
            <person name="Kim J.M."/>
            <person name="Jeon C.O."/>
        </authorList>
    </citation>
    <scope>NUCLEOTIDE SEQUENCE</scope>
    <source>
        <strain evidence="12">W38</strain>
    </source>
</reference>